<dbReference type="GO" id="GO:0030170">
    <property type="term" value="F:pyridoxal phosphate binding"/>
    <property type="evidence" value="ECO:0007669"/>
    <property type="project" value="InterPro"/>
</dbReference>
<dbReference type="AlphaFoldDB" id="A0A1Y6IY14"/>
<comment type="similarity">
    <text evidence="1">In the C-terminal section; belongs to the class-I pyridoxal-phosphate-dependent aminotransferase family.</text>
</comment>
<dbReference type="GO" id="GO:0003677">
    <property type="term" value="F:DNA binding"/>
    <property type="evidence" value="ECO:0007669"/>
    <property type="project" value="UniProtKB-KW"/>
</dbReference>
<dbReference type="GO" id="GO:0008483">
    <property type="term" value="F:transaminase activity"/>
    <property type="evidence" value="ECO:0007669"/>
    <property type="project" value="UniProtKB-KW"/>
</dbReference>
<dbReference type="EMBL" id="JAWRCO010000002">
    <property type="protein sequence ID" value="MDW6004643.1"/>
    <property type="molecule type" value="Genomic_DNA"/>
</dbReference>
<sequence>MTMIRMEISKDDSRAIYKQIADQLSTQIEQGLLKPNEKLPTHRALADQLNVTVGTITRAYTEAERRGLVEARVGAGTYVTDKQKGYWEFQCSADEQPTTCNFGYNMPPLVGQSDKIKQAMHVLSGASLSFNEFLAYQQPEGIESHRKIIAQWLQSHGRNIDKDKLLLTSGVQHGVQMIFDALTDTGDTILTEKLTYPGLFSLARHKKLNLRGVEIDEDGVVPESLDAACQHYQPRFLYLMPTLQNPTTSVMPALRRKEVVAICKKYNVLIIEDDVNGLLPDNPPEPLVNLDSEWVLHLGSFSKCFAPGLRVGYIQPPQRLYSRLKMSLKDHSWMLSPLLSGLICELICSKSLDQILDAIRYETIRRSQMALDELQPLKPQYQQGGFHLWLSLPDTWRLSDFIHAAEQKGVTVKSAEHFTLPAGKVTPAVRISLGCPGSREQLMRGLIILKELLESDTPYDFDL</sequence>
<dbReference type="SMART" id="SM00345">
    <property type="entry name" value="HTH_GNTR"/>
    <property type="match status" value="1"/>
</dbReference>
<reference evidence="8 9" key="1">
    <citation type="submission" date="2017-05" db="EMBL/GenBank/DDBJ databases">
        <authorList>
            <person name="Song R."/>
            <person name="Chenine A.L."/>
            <person name="Ruprecht R.M."/>
        </authorList>
    </citation>
    <scope>NUCLEOTIDE SEQUENCE [LARGE SCALE GENOMIC DNA]</scope>
    <source>
        <strain evidence="8 9">CECT 7927</strain>
    </source>
</reference>
<name>A0A1Y6IY14_9VIBR</name>
<keyword evidence="3" id="KW-0805">Transcription regulation</keyword>
<dbReference type="GO" id="GO:0003700">
    <property type="term" value="F:DNA-binding transcription factor activity"/>
    <property type="evidence" value="ECO:0007669"/>
    <property type="project" value="InterPro"/>
</dbReference>
<keyword evidence="7" id="KW-0032">Aminotransferase</keyword>
<evidence type="ECO:0000256" key="2">
    <source>
        <dbReference type="ARBA" id="ARBA00022898"/>
    </source>
</evidence>
<keyword evidence="7" id="KW-0808">Transferase</keyword>
<dbReference type="InterPro" id="IPR036390">
    <property type="entry name" value="WH_DNA-bd_sf"/>
</dbReference>
<dbReference type="SUPFAM" id="SSF53383">
    <property type="entry name" value="PLP-dependent transferases"/>
    <property type="match status" value="1"/>
</dbReference>
<protein>
    <submittedName>
        <fullName evidence="7">PLP-dependent aminotransferase family protein</fullName>
    </submittedName>
    <submittedName>
        <fullName evidence="8">Putative HTH-type transcriptional regulator YdcR</fullName>
    </submittedName>
</protein>
<dbReference type="EMBL" id="FXXI01000003">
    <property type="protein sequence ID" value="SMS00933.1"/>
    <property type="molecule type" value="Genomic_DNA"/>
</dbReference>
<keyword evidence="2" id="KW-0663">Pyridoxal phosphate</keyword>
<evidence type="ECO:0000259" key="6">
    <source>
        <dbReference type="PROSITE" id="PS50949"/>
    </source>
</evidence>
<dbReference type="InterPro" id="IPR015424">
    <property type="entry name" value="PyrdxlP-dep_Trfase"/>
</dbReference>
<keyword evidence="4" id="KW-0238">DNA-binding</keyword>
<evidence type="ECO:0000256" key="5">
    <source>
        <dbReference type="ARBA" id="ARBA00023163"/>
    </source>
</evidence>
<dbReference type="InterPro" id="IPR015421">
    <property type="entry name" value="PyrdxlP-dep_Trfase_major"/>
</dbReference>
<accession>A0A1Y6IY14</accession>
<dbReference type="Pfam" id="PF00155">
    <property type="entry name" value="Aminotran_1_2"/>
    <property type="match status" value="1"/>
</dbReference>
<organism evidence="8 9">
    <name type="scientific">Vibrio mangrovi</name>
    <dbReference type="NCBI Taxonomy" id="474394"/>
    <lineage>
        <taxon>Bacteria</taxon>
        <taxon>Pseudomonadati</taxon>
        <taxon>Pseudomonadota</taxon>
        <taxon>Gammaproteobacteria</taxon>
        <taxon>Vibrionales</taxon>
        <taxon>Vibrionaceae</taxon>
        <taxon>Vibrio</taxon>
    </lineage>
</organism>
<dbReference type="InterPro" id="IPR015422">
    <property type="entry name" value="PyrdxlP-dep_Trfase_small"/>
</dbReference>
<evidence type="ECO:0000313" key="9">
    <source>
        <dbReference type="Proteomes" id="UP000196125"/>
    </source>
</evidence>
<dbReference type="InterPro" id="IPR004839">
    <property type="entry name" value="Aminotransferase_I/II_large"/>
</dbReference>
<keyword evidence="5" id="KW-0804">Transcription</keyword>
<evidence type="ECO:0000256" key="4">
    <source>
        <dbReference type="ARBA" id="ARBA00023125"/>
    </source>
</evidence>
<dbReference type="Proteomes" id="UP001283366">
    <property type="component" value="Unassembled WGS sequence"/>
</dbReference>
<dbReference type="PROSITE" id="PS50949">
    <property type="entry name" value="HTH_GNTR"/>
    <property type="match status" value="1"/>
</dbReference>
<dbReference type="PANTHER" id="PTHR46577">
    <property type="entry name" value="HTH-TYPE TRANSCRIPTIONAL REGULATORY PROTEIN GABR"/>
    <property type="match status" value="1"/>
</dbReference>
<keyword evidence="10" id="KW-1185">Reference proteome</keyword>
<dbReference type="InterPro" id="IPR000524">
    <property type="entry name" value="Tscrpt_reg_HTH_GntR"/>
</dbReference>
<evidence type="ECO:0000256" key="3">
    <source>
        <dbReference type="ARBA" id="ARBA00023015"/>
    </source>
</evidence>
<dbReference type="Proteomes" id="UP000196125">
    <property type="component" value="Unassembled WGS sequence"/>
</dbReference>
<dbReference type="Pfam" id="PF00392">
    <property type="entry name" value="GntR"/>
    <property type="match status" value="1"/>
</dbReference>
<evidence type="ECO:0000313" key="10">
    <source>
        <dbReference type="Proteomes" id="UP001283366"/>
    </source>
</evidence>
<evidence type="ECO:0000313" key="8">
    <source>
        <dbReference type="EMBL" id="SMS00933.1"/>
    </source>
</evidence>
<gene>
    <name evidence="8" type="primary">ydcR_1</name>
    <name evidence="7" type="ORF">SBX37_17445</name>
    <name evidence="8" type="ORF">VIM7927_02206</name>
</gene>
<dbReference type="SUPFAM" id="SSF46785">
    <property type="entry name" value="Winged helix' DNA-binding domain"/>
    <property type="match status" value="1"/>
</dbReference>
<dbReference type="OrthoDB" id="9804020at2"/>
<dbReference type="InterPro" id="IPR036388">
    <property type="entry name" value="WH-like_DNA-bd_sf"/>
</dbReference>
<evidence type="ECO:0000313" key="7">
    <source>
        <dbReference type="EMBL" id="MDW6004643.1"/>
    </source>
</evidence>
<evidence type="ECO:0000256" key="1">
    <source>
        <dbReference type="ARBA" id="ARBA00005384"/>
    </source>
</evidence>
<dbReference type="CDD" id="cd07377">
    <property type="entry name" value="WHTH_GntR"/>
    <property type="match status" value="1"/>
</dbReference>
<dbReference type="PANTHER" id="PTHR46577:SF1">
    <property type="entry name" value="HTH-TYPE TRANSCRIPTIONAL REGULATORY PROTEIN GABR"/>
    <property type="match status" value="1"/>
</dbReference>
<feature type="domain" description="HTH gntR-type" evidence="6">
    <location>
        <begin position="14"/>
        <end position="82"/>
    </location>
</feature>
<dbReference type="RefSeq" id="WP_087480977.1">
    <property type="nucleotide sequence ID" value="NZ_AP024884.1"/>
</dbReference>
<dbReference type="Gene3D" id="1.10.10.10">
    <property type="entry name" value="Winged helix-like DNA-binding domain superfamily/Winged helix DNA-binding domain"/>
    <property type="match status" value="1"/>
</dbReference>
<dbReference type="CDD" id="cd00609">
    <property type="entry name" value="AAT_like"/>
    <property type="match status" value="1"/>
</dbReference>
<dbReference type="Gene3D" id="3.40.640.10">
    <property type="entry name" value="Type I PLP-dependent aspartate aminotransferase-like (Major domain)"/>
    <property type="match status" value="1"/>
</dbReference>
<dbReference type="Gene3D" id="3.90.1150.10">
    <property type="entry name" value="Aspartate Aminotransferase, domain 1"/>
    <property type="match status" value="1"/>
</dbReference>
<proteinExistence type="inferred from homology"/>
<dbReference type="InterPro" id="IPR051446">
    <property type="entry name" value="HTH_trans_reg/aminotransferase"/>
</dbReference>
<reference evidence="7 10" key="2">
    <citation type="submission" date="2023-11" db="EMBL/GenBank/DDBJ databases">
        <title>Plant-associative lifestyle of Vibrio porteresiae and its evolutionary dynamics.</title>
        <authorList>
            <person name="Rameshkumar N."/>
            <person name="Kirti K."/>
        </authorList>
    </citation>
    <scope>NUCLEOTIDE SEQUENCE [LARGE SCALE GENOMIC DNA]</scope>
    <source>
        <strain evidence="7 10">MSSRF38</strain>
    </source>
</reference>